<dbReference type="AlphaFoldDB" id="A0A918TZH1"/>
<accession>A0A918TZH1</accession>
<keyword evidence="2" id="KW-0472">Membrane</keyword>
<evidence type="ECO:0000256" key="2">
    <source>
        <dbReference type="SAM" id="Phobius"/>
    </source>
</evidence>
<dbReference type="RefSeq" id="WP_190112215.1">
    <property type="nucleotide sequence ID" value="NZ_BMVB01000022.1"/>
</dbReference>
<dbReference type="Proteomes" id="UP000646244">
    <property type="component" value="Unassembled WGS sequence"/>
</dbReference>
<evidence type="ECO:0000256" key="1">
    <source>
        <dbReference type="SAM" id="MobiDB-lite"/>
    </source>
</evidence>
<feature type="region of interest" description="Disordered" evidence="1">
    <location>
        <begin position="177"/>
        <end position="205"/>
    </location>
</feature>
<keyword evidence="2" id="KW-0812">Transmembrane</keyword>
<organism evidence="3 4">
    <name type="scientific">Streptomyces cinnamoneus</name>
    <name type="common">Streptoverticillium cinnamoneum</name>
    <dbReference type="NCBI Taxonomy" id="53446"/>
    <lineage>
        <taxon>Bacteria</taxon>
        <taxon>Bacillati</taxon>
        <taxon>Actinomycetota</taxon>
        <taxon>Actinomycetes</taxon>
        <taxon>Kitasatosporales</taxon>
        <taxon>Streptomycetaceae</taxon>
        <taxon>Streptomyces</taxon>
        <taxon>Streptomyces cinnamoneus group</taxon>
    </lineage>
</organism>
<evidence type="ECO:0000313" key="3">
    <source>
        <dbReference type="EMBL" id="GHC66835.1"/>
    </source>
</evidence>
<protein>
    <submittedName>
        <fullName evidence="3">Uncharacterized protein</fullName>
    </submittedName>
</protein>
<sequence length="412" mass="41475">MRGGLVVGTAAFSVFMGAAGAGAVERADGAVPYRTAPGATAVQGSVSSADGPSLKAGGVYTDSLKPGERKYYTVELDAQSSAYVSAVAAPAPGSSMGLKDGIDVSLQAADGASCGTGRHRSFLSAGGAYPVADYAERIVKAGGACGAAGTYRFVVERGDAGGGDGAPVPVELKYVTEPPQRGENDGPTVPGSWSSQAPSELPRGEAERVVGGTGFNDAAELRAGVWKDELRPGETHFYRVSVDAGEQLFADAEFGAAPAPGPFVVSGVRVGLSNAARGYVMNKTGPYQGKAATVSLATPPAAYGSGTGGEAARGMRFAGWYYLQVSLNPKVRQAGGVPVTLRVEVAGARKADQGAGAGKAQNGVGGELVAAAGSSGRQNGRMRMLGYAGIGTGSALLVGLGTWTFIARRRDS</sequence>
<proteinExistence type="predicted"/>
<reference evidence="3" key="2">
    <citation type="submission" date="2020-09" db="EMBL/GenBank/DDBJ databases">
        <authorList>
            <person name="Sun Q."/>
            <person name="Ohkuma M."/>
        </authorList>
    </citation>
    <scope>NUCLEOTIDE SEQUENCE</scope>
    <source>
        <strain evidence="3">JCM 4633</strain>
    </source>
</reference>
<reference evidence="3" key="1">
    <citation type="journal article" date="2014" name="Int. J. Syst. Evol. Microbiol.">
        <title>Complete genome sequence of Corynebacterium casei LMG S-19264T (=DSM 44701T), isolated from a smear-ripened cheese.</title>
        <authorList>
            <consortium name="US DOE Joint Genome Institute (JGI-PGF)"/>
            <person name="Walter F."/>
            <person name="Albersmeier A."/>
            <person name="Kalinowski J."/>
            <person name="Ruckert C."/>
        </authorList>
    </citation>
    <scope>NUCLEOTIDE SEQUENCE</scope>
    <source>
        <strain evidence="3">JCM 4633</strain>
    </source>
</reference>
<keyword evidence="2" id="KW-1133">Transmembrane helix</keyword>
<dbReference type="EMBL" id="BMVB01000022">
    <property type="protein sequence ID" value="GHC66835.1"/>
    <property type="molecule type" value="Genomic_DNA"/>
</dbReference>
<name>A0A918TZH1_STRCJ</name>
<feature type="transmembrane region" description="Helical" evidence="2">
    <location>
        <begin position="384"/>
        <end position="406"/>
    </location>
</feature>
<comment type="caution">
    <text evidence="3">The sequence shown here is derived from an EMBL/GenBank/DDBJ whole genome shotgun (WGS) entry which is preliminary data.</text>
</comment>
<evidence type="ECO:0000313" key="4">
    <source>
        <dbReference type="Proteomes" id="UP000646244"/>
    </source>
</evidence>
<gene>
    <name evidence="3" type="ORF">GCM10010507_50820</name>
</gene>